<feature type="coiled-coil region" evidence="1">
    <location>
        <begin position="600"/>
        <end position="630"/>
    </location>
</feature>
<feature type="region of interest" description="Disordered" evidence="2">
    <location>
        <begin position="106"/>
        <end position="296"/>
    </location>
</feature>
<accession>A0ABM4C3Q3</accession>
<feature type="compositionally biased region" description="Low complexity" evidence="2">
    <location>
        <begin position="126"/>
        <end position="137"/>
    </location>
</feature>
<evidence type="ECO:0000256" key="2">
    <source>
        <dbReference type="SAM" id="MobiDB-lite"/>
    </source>
</evidence>
<dbReference type="PANTHER" id="PTHR14445">
    <property type="entry name" value="GRB10 INTERACTING GYF PROTEIN"/>
    <property type="match status" value="1"/>
</dbReference>
<dbReference type="Gene3D" id="3.30.1490.40">
    <property type="match status" value="1"/>
</dbReference>
<dbReference type="GeneID" id="101238576"/>
<feature type="compositionally biased region" description="Polar residues" evidence="2">
    <location>
        <begin position="1118"/>
        <end position="1133"/>
    </location>
</feature>
<feature type="compositionally biased region" description="Polar residues" evidence="2">
    <location>
        <begin position="194"/>
        <end position="213"/>
    </location>
</feature>
<evidence type="ECO:0000313" key="4">
    <source>
        <dbReference type="Proteomes" id="UP001652625"/>
    </source>
</evidence>
<proteinExistence type="predicted"/>
<feature type="region of interest" description="Disordered" evidence="2">
    <location>
        <begin position="747"/>
        <end position="783"/>
    </location>
</feature>
<feature type="region of interest" description="Disordered" evidence="2">
    <location>
        <begin position="423"/>
        <end position="450"/>
    </location>
</feature>
<feature type="compositionally biased region" description="Basic and acidic residues" evidence="2">
    <location>
        <begin position="308"/>
        <end position="318"/>
    </location>
</feature>
<dbReference type="RefSeq" id="XP_065656188.1">
    <property type="nucleotide sequence ID" value="XM_065800116.1"/>
</dbReference>
<dbReference type="InterPro" id="IPR035445">
    <property type="entry name" value="GYF-like_dom_sf"/>
</dbReference>
<feature type="region of interest" description="Disordered" evidence="2">
    <location>
        <begin position="894"/>
        <end position="914"/>
    </location>
</feature>
<dbReference type="Proteomes" id="UP001652625">
    <property type="component" value="Chromosome 06"/>
</dbReference>
<feature type="compositionally biased region" description="Polar residues" evidence="2">
    <location>
        <begin position="432"/>
        <end position="445"/>
    </location>
</feature>
<keyword evidence="1" id="KW-0175">Coiled coil</keyword>
<protein>
    <submittedName>
        <fullName evidence="5">GRB10-interacting GYF protein 2 isoform X4</fullName>
    </submittedName>
</protein>
<dbReference type="InterPro" id="IPR003169">
    <property type="entry name" value="GYF"/>
</dbReference>
<dbReference type="SUPFAM" id="SSF55277">
    <property type="entry name" value="GYF domain"/>
    <property type="match status" value="1"/>
</dbReference>
<feature type="region of interest" description="Disordered" evidence="2">
    <location>
        <begin position="1110"/>
        <end position="1151"/>
    </location>
</feature>
<dbReference type="InterPro" id="IPR051640">
    <property type="entry name" value="GRB10-interact_GYF"/>
</dbReference>
<feature type="compositionally biased region" description="Basic residues" evidence="2">
    <location>
        <begin position="749"/>
        <end position="758"/>
    </location>
</feature>
<feature type="region of interest" description="Disordered" evidence="2">
    <location>
        <begin position="308"/>
        <end position="336"/>
    </location>
</feature>
<dbReference type="PANTHER" id="PTHR14445:SF36">
    <property type="entry name" value="FI03272P-RELATED"/>
    <property type="match status" value="1"/>
</dbReference>
<feature type="compositionally biased region" description="Low complexity" evidence="2">
    <location>
        <begin position="998"/>
        <end position="1009"/>
    </location>
</feature>
<evidence type="ECO:0000259" key="3">
    <source>
        <dbReference type="SMART" id="SM00444"/>
    </source>
</evidence>
<feature type="compositionally biased region" description="Polar residues" evidence="2">
    <location>
        <begin position="986"/>
        <end position="997"/>
    </location>
</feature>
<sequence>MSSLTFGPKWVRDLSSGDNNVVAPPNTPPPRKYKLAEFRYGREEMLALLSDNYDLPLGLKEFEDIINKRPVQPLAFIPVSEEEERCHMGGVNSAVVLKLTGRGTPVLRGRGAIRGRGRGRGADYPSNRSSSTSDENSYPQKPWTENQSRGGYHRPVGRGDSFDALSNRSYEPTRGRIASDGGQPSPRSDEFWRSNGNDMPTSTEDPGSPNQENGGVDGWRQGGSKPAVTKPIVKKNISDNTRNWREVKEQQQQSNNEHVPQTTKSWTKSSSHEKDGSSSLPEWCNDDNFDDAVQGSFDSSGQYCSFKEQEKEITDNDKNGTSSQEKNVIKNDTNKSTSPITVLANKNLSNDLASDASADTVLVNKSSTLSHPSEVTLSCTQNSDTVINNTLNDTTKEFFNNVKEFKKEDKAIKLNTDKDIKNSTKKEESVKKSQQNNSTQNSEPGNQDADFEFSLDHIKDMVENLDSESEDDKYQDSLKNSSTVNDPSIVFAKKAEPGTDSTQNWIYLDPQGEIQGPFSNEEMLEWFKAGYFTMGLLVRRICDATFLPLEQVIRFWGRIPFTLKNQIPPITNQMLTNYRQEHVQSVRMQQVQQQQKVQQLQQVQQKQKLAQRQQQQLQQQQLQQRQQQQMTQTLLKHLQIDNHPQDSSIQDLSVWGDISTNHSQNVNSTSGTPWVPGFENETNIWNVKSPSEALMLRDIEADHNKQAMIEHQHVSQNEQFTGDQLTVGNNENENENEKTVHEKNEIKKVNKSNKKKYKEKAEEQEIRRQMETEQRQKEKDEAQRKALEALKYQQQLQQQQRNAEQKRMIEEQNRREEIIRTKQQQQQIHQQMLLQKYHQENQQKHQVSSNPIWQMTPTSSAPSLAEIQRAQERKEAEAHEHMKAIHQHEQLVQQQRAQQARWAQQQSSFQNQHKQNYHQVKPLVEIQAEEAQKVLQQQQRQPQQQQQQQVNNNFNQLPWNSSGQPLVAKTSKNNNSMFWDDVLGSPFTSRPNGKASIQQQMQYQALQQQRKGYNDFPPFQTGNKASKKENRDQEIVNRIFQAPTPSSDFINWVERNLPAVKKAIDVPTVVSFLQDIESPYEIHDYMRSYLGDCNEQKEFVREFLERRKKTWQQQKQRSPTVPLQLNQTQSNNEEQADFDDKKSKKKKKMQKVDPNLLGFQCNAAPDVLNRVGEVESIDYTAAKTKK</sequence>
<dbReference type="Pfam" id="PF02213">
    <property type="entry name" value="GYF"/>
    <property type="match status" value="1"/>
</dbReference>
<gene>
    <name evidence="5" type="primary">LOC101238576</name>
</gene>
<evidence type="ECO:0000256" key="1">
    <source>
        <dbReference type="SAM" id="Coils"/>
    </source>
</evidence>
<evidence type="ECO:0000313" key="5">
    <source>
        <dbReference type="RefSeq" id="XP_065656188.1"/>
    </source>
</evidence>
<feature type="region of interest" description="Disordered" evidence="2">
    <location>
        <begin position="982"/>
        <end position="1031"/>
    </location>
</feature>
<dbReference type="CDD" id="cd00072">
    <property type="entry name" value="GYF"/>
    <property type="match status" value="1"/>
</dbReference>
<name>A0ABM4C3Q3_HYDVU</name>
<feature type="compositionally biased region" description="Polar residues" evidence="2">
    <location>
        <begin position="250"/>
        <end position="268"/>
    </location>
</feature>
<keyword evidence="4" id="KW-1185">Reference proteome</keyword>
<dbReference type="SMART" id="SM00444">
    <property type="entry name" value="GYF"/>
    <property type="match status" value="1"/>
</dbReference>
<organism evidence="4 5">
    <name type="scientific">Hydra vulgaris</name>
    <name type="common">Hydra</name>
    <name type="synonym">Hydra attenuata</name>
    <dbReference type="NCBI Taxonomy" id="6087"/>
    <lineage>
        <taxon>Eukaryota</taxon>
        <taxon>Metazoa</taxon>
        <taxon>Cnidaria</taxon>
        <taxon>Hydrozoa</taxon>
        <taxon>Hydroidolina</taxon>
        <taxon>Anthoathecata</taxon>
        <taxon>Aplanulata</taxon>
        <taxon>Hydridae</taxon>
        <taxon>Hydra</taxon>
    </lineage>
</organism>
<reference evidence="5" key="1">
    <citation type="submission" date="2025-08" db="UniProtKB">
        <authorList>
            <consortium name="RefSeq"/>
        </authorList>
    </citation>
    <scope>IDENTIFICATION</scope>
</reference>
<feature type="domain" description="GYF" evidence="3">
    <location>
        <begin position="503"/>
        <end position="558"/>
    </location>
</feature>
<feature type="compositionally biased region" description="Basic and acidic residues" evidence="2">
    <location>
        <begin position="759"/>
        <end position="783"/>
    </location>
</feature>